<keyword evidence="4" id="KW-1185">Reference proteome</keyword>
<accession>A0A0Q4B9K2</accession>
<dbReference type="AlphaFoldDB" id="A0A0Q4B9K2"/>
<sequence>MLYSIRRRQVFFFAEEFAGIGKMASFAVEASVKVKGPMSNLKSISPMRKFICALFLALAMLFVAP</sequence>
<evidence type="ECO:0000313" key="2">
    <source>
        <dbReference type="EMBL" id="KQM09683.1"/>
    </source>
</evidence>
<keyword evidence="1" id="KW-0812">Transmembrane</keyword>
<dbReference type="Proteomes" id="UP000054172">
    <property type="component" value="Unassembled WGS sequence"/>
</dbReference>
<keyword evidence="1" id="KW-1133">Transmembrane helix</keyword>
<feature type="transmembrane region" description="Helical" evidence="1">
    <location>
        <begin position="47"/>
        <end position="64"/>
    </location>
</feature>
<protein>
    <submittedName>
        <fullName evidence="3">Uncharacterized protein</fullName>
    </submittedName>
</protein>
<gene>
    <name evidence="2" type="ORF">AL399_00195</name>
    <name evidence="3" type="ORF">AL399_00465</name>
</gene>
<evidence type="ECO:0000256" key="1">
    <source>
        <dbReference type="SAM" id="Phobius"/>
    </source>
</evidence>
<dbReference type="EMBL" id="LIIK01000001">
    <property type="protein sequence ID" value="KQM09683.1"/>
    <property type="molecule type" value="Genomic_DNA"/>
</dbReference>
<keyword evidence="1" id="KW-0472">Membrane</keyword>
<dbReference type="PATRIC" id="fig|1702214.3.peg.224"/>
<dbReference type="EMBL" id="LIIK01000001">
    <property type="protein sequence ID" value="KQM09721.1"/>
    <property type="molecule type" value="Genomic_DNA"/>
</dbReference>
<reference evidence="3 4" key="1">
    <citation type="submission" date="2015-08" db="EMBL/GenBank/DDBJ databases">
        <title>Candidatus Bacteriodes Periocalifornicus.</title>
        <authorList>
            <person name="McLean J.S."/>
            <person name="Kelley S."/>
        </authorList>
    </citation>
    <scope>NUCLEOTIDE SEQUENCE [LARGE SCALE GENOMIC DNA]</scope>
    <source>
        <strain evidence="3">12B</strain>
    </source>
</reference>
<name>A0A0Q4B9K2_9BACT</name>
<evidence type="ECO:0000313" key="3">
    <source>
        <dbReference type="EMBL" id="KQM09721.1"/>
    </source>
</evidence>
<proteinExistence type="predicted"/>
<comment type="caution">
    <text evidence="3">The sequence shown here is derived from an EMBL/GenBank/DDBJ whole genome shotgun (WGS) entry which is preliminary data.</text>
</comment>
<organism evidence="3 4">
    <name type="scientific">Candidatus [Bacteroides] periocalifornicus</name>
    <dbReference type="NCBI Taxonomy" id="1702214"/>
    <lineage>
        <taxon>Bacteria</taxon>
        <taxon>Pseudomonadati</taxon>
        <taxon>Bacteroidota</taxon>
    </lineage>
</organism>
<evidence type="ECO:0000313" key="4">
    <source>
        <dbReference type="Proteomes" id="UP000054172"/>
    </source>
</evidence>